<keyword evidence="2" id="KW-1185">Reference proteome</keyword>
<proteinExistence type="predicted"/>
<dbReference type="Proteomes" id="UP001165082">
    <property type="component" value="Unassembled WGS sequence"/>
</dbReference>
<protein>
    <submittedName>
        <fullName evidence="1">Uncharacterized protein</fullName>
    </submittedName>
</protein>
<dbReference type="EMBL" id="BRXZ01004308">
    <property type="protein sequence ID" value="GMH46584.1"/>
    <property type="molecule type" value="Genomic_DNA"/>
</dbReference>
<organism evidence="1 2">
    <name type="scientific">Triparma retinervis</name>
    <dbReference type="NCBI Taxonomy" id="2557542"/>
    <lineage>
        <taxon>Eukaryota</taxon>
        <taxon>Sar</taxon>
        <taxon>Stramenopiles</taxon>
        <taxon>Ochrophyta</taxon>
        <taxon>Bolidophyceae</taxon>
        <taxon>Parmales</taxon>
        <taxon>Triparmaceae</taxon>
        <taxon>Triparma</taxon>
    </lineage>
</organism>
<evidence type="ECO:0000313" key="2">
    <source>
        <dbReference type="Proteomes" id="UP001165082"/>
    </source>
</evidence>
<comment type="caution">
    <text evidence="1">The sequence shown here is derived from an EMBL/GenBank/DDBJ whole genome shotgun (WGS) entry which is preliminary data.</text>
</comment>
<dbReference type="AlphaFoldDB" id="A0A9W6Z9P0"/>
<sequence>GGRGTVRVWGGRKADRERARENIEKVWGDWGEDGGDGGDGGGLILTVCDLGEVESGGAVRDWCGNIRGEGGRNAEAYLGEVVRRWMGGARGGMVDVAVGTGEEGVEVRVDFGGGGDGGGKGMEGMWREIKGIMKRAGKQRRRLGHNI</sequence>
<gene>
    <name evidence="1" type="ORF">TrRE_jg2206</name>
</gene>
<reference evidence="1" key="1">
    <citation type="submission" date="2022-07" db="EMBL/GenBank/DDBJ databases">
        <title>Genome analysis of Parmales, a sister group of diatoms, reveals the evolutionary specialization of diatoms from phago-mixotrophs to photoautotrophs.</title>
        <authorList>
            <person name="Ban H."/>
            <person name="Sato S."/>
            <person name="Yoshikawa S."/>
            <person name="Kazumasa Y."/>
            <person name="Nakamura Y."/>
            <person name="Ichinomiya M."/>
            <person name="Saitoh K."/>
            <person name="Sato N."/>
            <person name="Blanc-Mathieu R."/>
            <person name="Endo H."/>
            <person name="Kuwata A."/>
            <person name="Ogata H."/>
        </authorList>
    </citation>
    <scope>NUCLEOTIDE SEQUENCE</scope>
</reference>
<accession>A0A9W6Z9P0</accession>
<name>A0A9W6Z9P0_9STRA</name>
<evidence type="ECO:0000313" key="1">
    <source>
        <dbReference type="EMBL" id="GMH46584.1"/>
    </source>
</evidence>
<feature type="non-terminal residue" evidence="1">
    <location>
        <position position="1"/>
    </location>
</feature>